<feature type="compositionally biased region" description="Polar residues" evidence="6">
    <location>
        <begin position="38"/>
        <end position="53"/>
    </location>
</feature>
<proteinExistence type="inferred from homology"/>
<keyword evidence="4" id="KW-0732">Signal</keyword>
<dbReference type="EMBL" id="RCMK01000851">
    <property type="protein sequence ID" value="KAG2910161.1"/>
    <property type="molecule type" value="Genomic_DNA"/>
</dbReference>
<evidence type="ECO:0000313" key="8">
    <source>
        <dbReference type="EMBL" id="KAG2910161.1"/>
    </source>
</evidence>
<evidence type="ECO:0000256" key="5">
    <source>
        <dbReference type="RuleBase" id="RU367124"/>
    </source>
</evidence>
<reference evidence="7" key="1">
    <citation type="submission" date="2018-10" db="EMBL/GenBank/DDBJ databases">
        <title>Effector identification in a new, highly contiguous assembly of the strawberry crown rot pathogen Phytophthora cactorum.</title>
        <authorList>
            <person name="Armitage A.D."/>
            <person name="Nellist C.F."/>
            <person name="Bates H."/>
            <person name="Vickerstaff R.J."/>
            <person name="Harrison R.J."/>
        </authorList>
    </citation>
    <scope>NUCLEOTIDE SEQUENCE</scope>
    <source>
        <strain evidence="7">4032</strain>
        <strain evidence="8">4040</strain>
        <strain evidence="9">P415</strain>
        <strain evidence="10">P421</strain>
    </source>
</reference>
<evidence type="ECO:0000256" key="4">
    <source>
        <dbReference type="ARBA" id="ARBA00022729"/>
    </source>
</evidence>
<evidence type="ECO:0000256" key="1">
    <source>
        <dbReference type="ARBA" id="ARBA00004613"/>
    </source>
</evidence>
<comment type="subcellular location">
    <subcellularLocation>
        <location evidence="1 5">Secreted</location>
    </subcellularLocation>
</comment>
<comment type="similarity">
    <text evidence="2 5">Belongs to the RxLR effector family.</text>
</comment>
<dbReference type="EMBL" id="RCML01001131">
    <property type="protein sequence ID" value="KAG2965196.1"/>
    <property type="molecule type" value="Genomic_DNA"/>
</dbReference>
<name>A0A8T1AXT0_9STRA</name>
<dbReference type="EMBL" id="RCMV01000591">
    <property type="protein sequence ID" value="KAG3215009.1"/>
    <property type="molecule type" value="Genomic_DNA"/>
</dbReference>
<dbReference type="Pfam" id="PF16810">
    <property type="entry name" value="RXLR"/>
    <property type="match status" value="1"/>
</dbReference>
<dbReference type="VEuPathDB" id="FungiDB:PC110_g9666"/>
<sequence>MCQGHQCCCMTELTSQLAKRLQQSSVTSAARGAHDSKTPTVASNNQVQSTSTAQADHEFMRSLLADDDDSSIKGQHFMEYKLKKTLANPKKAKQLYQYWYEKGYTAKEVASDLGQTENRVLDQTYRKISNGYAAYIKELSA</sequence>
<evidence type="ECO:0000256" key="3">
    <source>
        <dbReference type="ARBA" id="ARBA00022525"/>
    </source>
</evidence>
<organism evidence="7 11">
    <name type="scientific">Phytophthora cactorum</name>
    <dbReference type="NCBI Taxonomy" id="29920"/>
    <lineage>
        <taxon>Eukaryota</taxon>
        <taxon>Sar</taxon>
        <taxon>Stramenopiles</taxon>
        <taxon>Oomycota</taxon>
        <taxon>Peronosporomycetes</taxon>
        <taxon>Peronosporales</taxon>
        <taxon>Peronosporaceae</taxon>
        <taxon>Phytophthora</taxon>
    </lineage>
</organism>
<dbReference type="Proteomes" id="UP000736787">
    <property type="component" value="Unassembled WGS sequence"/>
</dbReference>
<evidence type="ECO:0000313" key="11">
    <source>
        <dbReference type="Proteomes" id="UP000774804"/>
    </source>
</evidence>
<dbReference type="Proteomes" id="UP000697107">
    <property type="component" value="Unassembled WGS sequence"/>
</dbReference>
<comment type="caution">
    <text evidence="7">The sequence shown here is derived from an EMBL/GenBank/DDBJ whole genome shotgun (WGS) entry which is preliminary data.</text>
</comment>
<protein>
    <recommendedName>
        <fullName evidence="5">RxLR effector protein</fullName>
    </recommendedName>
</protein>
<dbReference type="Proteomes" id="UP000760860">
    <property type="component" value="Unassembled WGS sequence"/>
</dbReference>
<gene>
    <name evidence="7" type="ORF">PC115_g19670</name>
    <name evidence="8" type="ORF">PC117_g19490</name>
    <name evidence="9" type="ORF">PC118_g19887</name>
    <name evidence="10" type="ORF">PC129_g14099</name>
</gene>
<dbReference type="EMBL" id="RCMI01001147">
    <property type="protein sequence ID" value="KAG2889726.1"/>
    <property type="molecule type" value="Genomic_DNA"/>
</dbReference>
<evidence type="ECO:0000256" key="6">
    <source>
        <dbReference type="SAM" id="MobiDB-lite"/>
    </source>
</evidence>
<accession>A0A8T1AXT0</accession>
<dbReference type="GO" id="GO:0005576">
    <property type="term" value="C:extracellular region"/>
    <property type="evidence" value="ECO:0007669"/>
    <property type="project" value="UniProtKB-SubCell"/>
</dbReference>
<dbReference type="Proteomes" id="UP000774804">
    <property type="component" value="Unassembled WGS sequence"/>
</dbReference>
<dbReference type="InterPro" id="IPR031825">
    <property type="entry name" value="RXLR"/>
</dbReference>
<evidence type="ECO:0000313" key="9">
    <source>
        <dbReference type="EMBL" id="KAG2965196.1"/>
    </source>
</evidence>
<evidence type="ECO:0000256" key="2">
    <source>
        <dbReference type="ARBA" id="ARBA00010400"/>
    </source>
</evidence>
<evidence type="ECO:0000313" key="7">
    <source>
        <dbReference type="EMBL" id="KAG2889726.1"/>
    </source>
</evidence>
<dbReference type="AlphaFoldDB" id="A0A8T1AXT0"/>
<evidence type="ECO:0000313" key="10">
    <source>
        <dbReference type="EMBL" id="KAG3215009.1"/>
    </source>
</evidence>
<comment type="function">
    <text evidence="5">Effector that suppresses plant defense responses during pathogen infection.</text>
</comment>
<feature type="region of interest" description="Disordered" evidence="6">
    <location>
        <begin position="25"/>
        <end position="53"/>
    </location>
</feature>
<keyword evidence="3 5" id="KW-0964">Secreted</keyword>
<dbReference type="Gene3D" id="1.10.10.2460">
    <property type="match status" value="1"/>
</dbReference>